<accession>A0AAD9J469</accession>
<gene>
    <name evidence="1" type="ORF">LSH36_690g04081</name>
</gene>
<reference evidence="1" key="1">
    <citation type="journal article" date="2023" name="Mol. Biol. Evol.">
        <title>Third-Generation Sequencing Reveals the Adaptive Role of the Epigenome in Three Deep-Sea Polychaetes.</title>
        <authorList>
            <person name="Perez M."/>
            <person name="Aroh O."/>
            <person name="Sun Y."/>
            <person name="Lan Y."/>
            <person name="Juniper S.K."/>
            <person name="Young C.R."/>
            <person name="Angers B."/>
            <person name="Qian P.Y."/>
        </authorList>
    </citation>
    <scope>NUCLEOTIDE SEQUENCE</scope>
    <source>
        <strain evidence="1">P08H-3</strain>
    </source>
</reference>
<dbReference type="AlphaFoldDB" id="A0AAD9J469"/>
<evidence type="ECO:0000313" key="1">
    <source>
        <dbReference type="EMBL" id="KAK2145295.1"/>
    </source>
</evidence>
<organism evidence="1 2">
    <name type="scientific">Paralvinella palmiformis</name>
    <dbReference type="NCBI Taxonomy" id="53620"/>
    <lineage>
        <taxon>Eukaryota</taxon>
        <taxon>Metazoa</taxon>
        <taxon>Spiralia</taxon>
        <taxon>Lophotrochozoa</taxon>
        <taxon>Annelida</taxon>
        <taxon>Polychaeta</taxon>
        <taxon>Sedentaria</taxon>
        <taxon>Canalipalpata</taxon>
        <taxon>Terebellida</taxon>
        <taxon>Terebelliformia</taxon>
        <taxon>Alvinellidae</taxon>
        <taxon>Paralvinella</taxon>
    </lineage>
</organism>
<name>A0AAD9J469_9ANNE</name>
<dbReference type="EMBL" id="JAODUP010000690">
    <property type="protein sequence ID" value="KAK2145295.1"/>
    <property type="molecule type" value="Genomic_DNA"/>
</dbReference>
<comment type="caution">
    <text evidence="1">The sequence shown here is derived from an EMBL/GenBank/DDBJ whole genome shotgun (WGS) entry which is preliminary data.</text>
</comment>
<evidence type="ECO:0000313" key="2">
    <source>
        <dbReference type="Proteomes" id="UP001208570"/>
    </source>
</evidence>
<dbReference type="Proteomes" id="UP001208570">
    <property type="component" value="Unassembled WGS sequence"/>
</dbReference>
<proteinExistence type="predicted"/>
<sequence>MVIWRGDASRRKSPEGANFRGAVIYLRFVLIAQSVSYPTYDRLRPCQNDPLLLVSLLSVTCPGSDSLSLPAASRIDLGFVQAVTDPGPITGYRIRISRDPTIATEKESMLCDGDAYK</sequence>
<keyword evidence="2" id="KW-1185">Reference proteome</keyword>
<protein>
    <submittedName>
        <fullName evidence="1">Uncharacterized protein</fullName>
    </submittedName>
</protein>